<accession>A0ABT1JJF6</accession>
<evidence type="ECO:0000313" key="3">
    <source>
        <dbReference type="Proteomes" id="UP000791080"/>
    </source>
</evidence>
<dbReference type="InterPro" id="IPR022742">
    <property type="entry name" value="Hydrolase_4"/>
</dbReference>
<dbReference type="InterPro" id="IPR029058">
    <property type="entry name" value="AB_hydrolase_fold"/>
</dbReference>
<dbReference type="InterPro" id="IPR051044">
    <property type="entry name" value="MAG_DAG_Lipase"/>
</dbReference>
<name>A0ABT1JJF6_ACTCY</name>
<comment type="caution">
    <text evidence="2">The sequence shown here is derived from an EMBL/GenBank/DDBJ whole genome shotgun (WGS) entry which is preliminary data.</text>
</comment>
<protein>
    <submittedName>
        <fullName evidence="2">Carboxylesterase</fullName>
    </submittedName>
</protein>
<sequence>MPVLPGAEPFEHDGSADVGVLLCHGLTGSPHSLRPWGERLAAEDYSVRCPRLPGHGTHWREVARTRWQDWYECVERSLDELRDRCRTVFVAGLSMGGTLALRLAELRQSDIAGLMLVNPSVMTRRRLAALTPWLAHVMPTTRGIAGGIAKPGVREVGYDRLPLRSVATLAELWRLVRADLGRVRQPVLLFHSVVDEVVEPVNSRIVLDSVRSTDVTDVVLTDSGHVATLDYDADIIFNRSVDFVRRVHAAQAGDRP</sequence>
<dbReference type="PANTHER" id="PTHR11614">
    <property type="entry name" value="PHOSPHOLIPASE-RELATED"/>
    <property type="match status" value="1"/>
</dbReference>
<keyword evidence="3" id="KW-1185">Reference proteome</keyword>
<organism evidence="2 3">
    <name type="scientific">Actinoalloteichus caeruleus DSM 43889</name>
    <dbReference type="NCBI Taxonomy" id="1120930"/>
    <lineage>
        <taxon>Bacteria</taxon>
        <taxon>Bacillati</taxon>
        <taxon>Actinomycetota</taxon>
        <taxon>Actinomycetes</taxon>
        <taxon>Pseudonocardiales</taxon>
        <taxon>Pseudonocardiaceae</taxon>
        <taxon>Actinoalloteichus</taxon>
        <taxon>Actinoalloteichus cyanogriseus</taxon>
    </lineage>
</organism>
<dbReference type="PIRSF" id="PIRSF017388">
    <property type="entry name" value="Esterase_lipase"/>
    <property type="match status" value="1"/>
</dbReference>
<feature type="domain" description="Serine aminopeptidase S33" evidence="1">
    <location>
        <begin position="19"/>
        <end position="225"/>
    </location>
</feature>
<evidence type="ECO:0000313" key="2">
    <source>
        <dbReference type="EMBL" id="MCP2331871.1"/>
    </source>
</evidence>
<dbReference type="SUPFAM" id="SSF53474">
    <property type="entry name" value="alpha/beta-Hydrolases"/>
    <property type="match status" value="1"/>
</dbReference>
<dbReference type="InterPro" id="IPR012354">
    <property type="entry name" value="Esterase_lipase"/>
</dbReference>
<dbReference type="EMBL" id="AUBJ02000001">
    <property type="protein sequence ID" value="MCP2331871.1"/>
    <property type="molecule type" value="Genomic_DNA"/>
</dbReference>
<dbReference type="RefSeq" id="WP_026418239.1">
    <property type="nucleotide sequence ID" value="NZ_AUBJ02000001.1"/>
</dbReference>
<dbReference type="Proteomes" id="UP000791080">
    <property type="component" value="Unassembled WGS sequence"/>
</dbReference>
<evidence type="ECO:0000259" key="1">
    <source>
        <dbReference type="Pfam" id="PF12146"/>
    </source>
</evidence>
<proteinExistence type="predicted"/>
<dbReference type="Pfam" id="PF12146">
    <property type="entry name" value="Hydrolase_4"/>
    <property type="match status" value="1"/>
</dbReference>
<gene>
    <name evidence="2" type="ORF">G443_002141</name>
</gene>
<reference evidence="2 3" key="1">
    <citation type="submission" date="2022-06" db="EMBL/GenBank/DDBJ databases">
        <title>Genomic Encyclopedia of Type Strains, Phase I: the one thousand microbial genomes (KMG-I) project.</title>
        <authorList>
            <person name="Kyrpides N."/>
        </authorList>
    </citation>
    <scope>NUCLEOTIDE SEQUENCE [LARGE SCALE GENOMIC DNA]</scope>
    <source>
        <strain evidence="2 3">DSM 43889</strain>
    </source>
</reference>
<dbReference type="Gene3D" id="3.40.50.1820">
    <property type="entry name" value="alpha/beta hydrolase"/>
    <property type="match status" value="1"/>
</dbReference>